<protein>
    <recommendedName>
        <fullName evidence="3">F-box domain-containing protein</fullName>
    </recommendedName>
</protein>
<sequence length="197" mass="23069">MFPPELLTIICNHLDLRSLFLLRKANSKCRASNKPMCKRKLDEFTRDFIGSLKLQFTCFYRSISFLLLSEHSLTLSFPKMNFLPVKFQSKVIEKLRRDDAKNFKKFAFSNQIRSQIAAKDLRTSLRCQFMVSKVSEDEDEYVYEFTTPNGRVLNINSVRAFAWRIFGITIAIQPCKKMLESRAKNSGLVLFHWFLSD</sequence>
<evidence type="ECO:0000313" key="2">
    <source>
        <dbReference type="Proteomes" id="UP000298663"/>
    </source>
</evidence>
<dbReference type="EMBL" id="AZBU02000005">
    <property type="protein sequence ID" value="TKR77169.1"/>
    <property type="molecule type" value="Genomic_DNA"/>
</dbReference>
<reference evidence="1 2" key="2">
    <citation type="journal article" date="2019" name="G3 (Bethesda)">
        <title>Hybrid Assembly of the Genome of the Entomopathogenic Nematode Steinernema carpocapsae Identifies the X-Chromosome.</title>
        <authorList>
            <person name="Serra L."/>
            <person name="Macchietto M."/>
            <person name="Macias-Munoz A."/>
            <person name="McGill C.J."/>
            <person name="Rodriguez I.M."/>
            <person name="Rodriguez B."/>
            <person name="Murad R."/>
            <person name="Mortazavi A."/>
        </authorList>
    </citation>
    <scope>NUCLEOTIDE SEQUENCE [LARGE SCALE GENOMIC DNA]</scope>
    <source>
        <strain evidence="1 2">ALL</strain>
    </source>
</reference>
<organism evidence="1 2">
    <name type="scientific">Steinernema carpocapsae</name>
    <name type="common">Entomopathogenic nematode</name>
    <dbReference type="NCBI Taxonomy" id="34508"/>
    <lineage>
        <taxon>Eukaryota</taxon>
        <taxon>Metazoa</taxon>
        <taxon>Ecdysozoa</taxon>
        <taxon>Nematoda</taxon>
        <taxon>Chromadorea</taxon>
        <taxon>Rhabditida</taxon>
        <taxon>Tylenchina</taxon>
        <taxon>Panagrolaimomorpha</taxon>
        <taxon>Strongyloidoidea</taxon>
        <taxon>Steinernematidae</taxon>
        <taxon>Steinernema</taxon>
    </lineage>
</organism>
<dbReference type="AlphaFoldDB" id="A0A4U5N3Y4"/>
<accession>A0A4U5N3Y4</accession>
<name>A0A4U5N3Y4_STECR</name>
<keyword evidence="2" id="KW-1185">Reference proteome</keyword>
<evidence type="ECO:0008006" key="3">
    <source>
        <dbReference type="Google" id="ProtNLM"/>
    </source>
</evidence>
<dbReference type="Proteomes" id="UP000298663">
    <property type="component" value="Unassembled WGS sequence"/>
</dbReference>
<comment type="caution">
    <text evidence="1">The sequence shown here is derived from an EMBL/GenBank/DDBJ whole genome shotgun (WGS) entry which is preliminary data.</text>
</comment>
<evidence type="ECO:0000313" key="1">
    <source>
        <dbReference type="EMBL" id="TKR77169.1"/>
    </source>
</evidence>
<gene>
    <name evidence="1" type="ORF">L596_018189</name>
</gene>
<proteinExistence type="predicted"/>
<reference evidence="1 2" key="1">
    <citation type="journal article" date="2015" name="Genome Biol.">
        <title>Comparative genomics of Steinernema reveals deeply conserved gene regulatory networks.</title>
        <authorList>
            <person name="Dillman A.R."/>
            <person name="Macchietto M."/>
            <person name="Porter C.F."/>
            <person name="Rogers A."/>
            <person name="Williams B."/>
            <person name="Antoshechkin I."/>
            <person name="Lee M.M."/>
            <person name="Goodwin Z."/>
            <person name="Lu X."/>
            <person name="Lewis E.E."/>
            <person name="Goodrich-Blair H."/>
            <person name="Stock S.P."/>
            <person name="Adams B.J."/>
            <person name="Sternberg P.W."/>
            <person name="Mortazavi A."/>
        </authorList>
    </citation>
    <scope>NUCLEOTIDE SEQUENCE [LARGE SCALE GENOMIC DNA]</scope>
    <source>
        <strain evidence="1 2">ALL</strain>
    </source>
</reference>